<sequence length="75" mass="8655">MPLFPLRSFLFHPTFHVFEIKPNITFNLHYLVDWGGFGCGEHSWVPARDIFDKDLIKDFYHGRPEQPGGPSGARP</sequence>
<proteinExistence type="predicted"/>
<dbReference type="SUPFAM" id="SSF54160">
    <property type="entry name" value="Chromo domain-like"/>
    <property type="match status" value="1"/>
</dbReference>
<organism evidence="1 2">
    <name type="scientific">Goodea atripinnis</name>
    <dbReference type="NCBI Taxonomy" id="208336"/>
    <lineage>
        <taxon>Eukaryota</taxon>
        <taxon>Metazoa</taxon>
        <taxon>Chordata</taxon>
        <taxon>Craniata</taxon>
        <taxon>Vertebrata</taxon>
        <taxon>Euteleostomi</taxon>
        <taxon>Actinopterygii</taxon>
        <taxon>Neopterygii</taxon>
        <taxon>Teleostei</taxon>
        <taxon>Neoteleostei</taxon>
        <taxon>Acanthomorphata</taxon>
        <taxon>Ovalentaria</taxon>
        <taxon>Atherinomorphae</taxon>
        <taxon>Cyprinodontiformes</taxon>
        <taxon>Goodeidae</taxon>
        <taxon>Goodea</taxon>
    </lineage>
</organism>
<name>A0ABV0MGY0_9TELE</name>
<dbReference type="InterPro" id="IPR016197">
    <property type="entry name" value="Chromo-like_dom_sf"/>
</dbReference>
<dbReference type="Proteomes" id="UP001476798">
    <property type="component" value="Unassembled WGS sequence"/>
</dbReference>
<evidence type="ECO:0008006" key="3">
    <source>
        <dbReference type="Google" id="ProtNLM"/>
    </source>
</evidence>
<keyword evidence="2" id="KW-1185">Reference proteome</keyword>
<evidence type="ECO:0000313" key="2">
    <source>
        <dbReference type="Proteomes" id="UP001476798"/>
    </source>
</evidence>
<evidence type="ECO:0000313" key="1">
    <source>
        <dbReference type="EMBL" id="MEQ2158355.1"/>
    </source>
</evidence>
<dbReference type="EMBL" id="JAHRIO010000693">
    <property type="protein sequence ID" value="MEQ2158355.1"/>
    <property type="molecule type" value="Genomic_DNA"/>
</dbReference>
<reference evidence="1 2" key="1">
    <citation type="submission" date="2021-06" db="EMBL/GenBank/DDBJ databases">
        <authorList>
            <person name="Palmer J.M."/>
        </authorList>
    </citation>
    <scope>NUCLEOTIDE SEQUENCE [LARGE SCALE GENOMIC DNA]</scope>
    <source>
        <strain evidence="1 2">GA_2019</strain>
        <tissue evidence="1">Muscle</tissue>
    </source>
</reference>
<accession>A0ABV0MGY0</accession>
<gene>
    <name evidence="1" type="ORF">GOODEAATRI_011347</name>
</gene>
<dbReference type="Gene3D" id="2.40.50.40">
    <property type="match status" value="1"/>
</dbReference>
<comment type="caution">
    <text evidence="1">The sequence shown here is derived from an EMBL/GenBank/DDBJ whole genome shotgun (WGS) entry which is preliminary data.</text>
</comment>
<protein>
    <recommendedName>
        <fullName evidence="3">Chromo domain-containing protein</fullName>
    </recommendedName>
</protein>